<evidence type="ECO:0000313" key="1">
    <source>
        <dbReference type="EMBL" id="MFC1850010.1"/>
    </source>
</evidence>
<accession>A0ABV6YUY2</accession>
<reference evidence="1 2" key="1">
    <citation type="submission" date="2024-09" db="EMBL/GenBank/DDBJ databases">
        <title>Laminarin stimulates single cell rates of sulfate reduction while oxygen inhibits transcriptomic activity in coastal marine sediment.</title>
        <authorList>
            <person name="Lindsay M."/>
            <person name="Orcutt B."/>
            <person name="Emerson D."/>
            <person name="Stepanauskas R."/>
            <person name="D'Angelo T."/>
        </authorList>
    </citation>
    <scope>NUCLEOTIDE SEQUENCE [LARGE SCALE GENOMIC DNA]</scope>
    <source>
        <strain evidence="1">SAG AM-311-K15</strain>
    </source>
</reference>
<dbReference type="Proteomes" id="UP001594351">
    <property type="component" value="Unassembled WGS sequence"/>
</dbReference>
<dbReference type="EMBL" id="JBHPBY010000071">
    <property type="protein sequence ID" value="MFC1850010.1"/>
    <property type="molecule type" value="Genomic_DNA"/>
</dbReference>
<protein>
    <submittedName>
        <fullName evidence="1">DUF4177 domain-containing protein</fullName>
    </submittedName>
</protein>
<keyword evidence="2" id="KW-1185">Reference proteome</keyword>
<sequence length="65" mass="7665">MDIKEPEYQVTELSIVTDETIEEALNQVTAQGWIFDSIHFVNRENSRRPSMAFLFFIREKKENAT</sequence>
<organism evidence="1 2">
    <name type="scientific">candidate division CSSED10-310 bacterium</name>
    <dbReference type="NCBI Taxonomy" id="2855610"/>
    <lineage>
        <taxon>Bacteria</taxon>
        <taxon>Bacteria division CSSED10-310</taxon>
    </lineage>
</organism>
<evidence type="ECO:0000313" key="2">
    <source>
        <dbReference type="Proteomes" id="UP001594351"/>
    </source>
</evidence>
<name>A0ABV6YUY2_UNCC1</name>
<comment type="caution">
    <text evidence="1">The sequence shown here is derived from an EMBL/GenBank/DDBJ whole genome shotgun (WGS) entry which is preliminary data.</text>
</comment>
<gene>
    <name evidence="1" type="ORF">ACFL27_07455</name>
</gene>
<proteinExistence type="predicted"/>